<protein>
    <recommendedName>
        <fullName evidence="11">trypsin</fullName>
        <ecNumber evidence="11">3.4.21.4</ecNumber>
    </recommendedName>
</protein>
<keyword evidence="7 12" id="KW-0720">Serine protease</keyword>
<evidence type="ECO:0000256" key="2">
    <source>
        <dbReference type="ARBA" id="ARBA00007664"/>
    </source>
</evidence>
<reference evidence="16" key="1">
    <citation type="submission" date="2018-01" db="EMBL/GenBank/DDBJ databases">
        <authorList>
            <person name="Alioto T."/>
            <person name="Alioto T."/>
        </authorList>
    </citation>
    <scope>NUCLEOTIDE SEQUENCE [LARGE SCALE GENOMIC DNA]</scope>
</reference>
<dbReference type="InterPro" id="IPR001254">
    <property type="entry name" value="Trypsin_dom"/>
</dbReference>
<dbReference type="SUPFAM" id="SSF50494">
    <property type="entry name" value="Trypsin-like serine proteases"/>
    <property type="match status" value="2"/>
</dbReference>
<dbReference type="GO" id="GO:0006508">
    <property type="term" value="P:proteolysis"/>
    <property type="evidence" value="ECO:0007669"/>
    <property type="project" value="UniProtKB-KW"/>
</dbReference>
<dbReference type="GO" id="GO:0007586">
    <property type="term" value="P:digestion"/>
    <property type="evidence" value="ECO:0007669"/>
    <property type="project" value="UniProtKB-KW"/>
</dbReference>
<evidence type="ECO:0000256" key="1">
    <source>
        <dbReference type="ARBA" id="ARBA00004239"/>
    </source>
</evidence>
<keyword evidence="3 12" id="KW-0645">Protease</keyword>
<evidence type="ECO:0000256" key="4">
    <source>
        <dbReference type="ARBA" id="ARBA00022729"/>
    </source>
</evidence>
<dbReference type="PANTHER" id="PTHR24276:SF97">
    <property type="entry name" value="GH13245P2-RELATED"/>
    <property type="match status" value="1"/>
</dbReference>
<evidence type="ECO:0000256" key="7">
    <source>
        <dbReference type="ARBA" id="ARBA00022825"/>
    </source>
</evidence>
<dbReference type="GO" id="GO:0005576">
    <property type="term" value="C:extracellular region"/>
    <property type="evidence" value="ECO:0007669"/>
    <property type="project" value="UniProtKB-SubCell"/>
</dbReference>
<keyword evidence="16" id="KW-1185">Reference proteome</keyword>
<dbReference type="SMART" id="SM00020">
    <property type="entry name" value="Tryp_SPc"/>
    <property type="match status" value="2"/>
</dbReference>
<evidence type="ECO:0000313" key="15">
    <source>
        <dbReference type="EMBL" id="SPP76215.1"/>
    </source>
</evidence>
<dbReference type="PANTHER" id="PTHR24276">
    <property type="entry name" value="POLYSERASE-RELATED"/>
    <property type="match status" value="1"/>
</dbReference>
<dbReference type="InterPro" id="IPR001314">
    <property type="entry name" value="Peptidase_S1A"/>
</dbReference>
<dbReference type="InterPro" id="IPR009003">
    <property type="entry name" value="Peptidase_S1_PA"/>
</dbReference>
<evidence type="ECO:0000256" key="13">
    <source>
        <dbReference type="SAM" id="SignalP"/>
    </source>
</evidence>
<keyword evidence="4 13" id="KW-0732">Signal</keyword>
<dbReference type="CDD" id="cd00190">
    <property type="entry name" value="Tryp_SPc"/>
    <property type="match status" value="2"/>
</dbReference>
<evidence type="ECO:0000256" key="10">
    <source>
        <dbReference type="ARBA" id="ARBA00036320"/>
    </source>
</evidence>
<dbReference type="OrthoDB" id="10051896at2759"/>
<evidence type="ECO:0000259" key="14">
    <source>
        <dbReference type="PROSITE" id="PS50240"/>
    </source>
</evidence>
<sequence length="462" mass="50851">MKMFRLVACLALFGQLHGLSLPHLVKIFGGNEAPIQGYPFLVNLRRDGRFICGGFLATPSCVITAAHCLQGRHRQLYDLTVSTQQQCLGDRSVSDDVRHSWFSLVSPHYRPSHGVDSDVAMIRLRQPFNIPIESLPQIDFNALPQKANLTVLGWGMTSNYGHHWNQCLQAAHVGLVPQNVCRVAMRHPITSNMLCAIGEKDKDACQGDSGGPLLQSGRLHGLSLPHLVKIFGGNEAPIQGYPFLVNLRRDGRFICGGFLATPSCVITAAHCLQGRHRQLYDLTVSTQQQCLGDRSVSDDVRHSWFSLVSPHYRPSHGVDSDVAMIRLRQPFNIPIESLPQIDFNALPQKANLTVLGWGMTSNYGHHWNQCLQAAHVGLVPQNVCRVAMRHPITSNMLCAIGEKDKDACQGDSGGPLLQSGRPVGVVSWGYECGGGFPGVYTRLSSSPIKHWLQSLLSRYCSS</sequence>
<feature type="domain" description="Peptidase S1" evidence="14">
    <location>
        <begin position="230"/>
        <end position="457"/>
    </location>
</feature>
<accession>A0A3B0J464</accession>
<comment type="catalytic activity">
    <reaction evidence="10">
        <text>Preferential cleavage: Arg-|-Xaa, Lys-|-Xaa.</text>
        <dbReference type="EC" id="3.4.21.4"/>
    </reaction>
</comment>
<dbReference type="Pfam" id="PF00089">
    <property type="entry name" value="Trypsin"/>
    <property type="match status" value="2"/>
</dbReference>
<dbReference type="GO" id="GO:0004252">
    <property type="term" value="F:serine-type endopeptidase activity"/>
    <property type="evidence" value="ECO:0007669"/>
    <property type="project" value="UniProtKB-EC"/>
</dbReference>
<evidence type="ECO:0000256" key="8">
    <source>
        <dbReference type="ARBA" id="ARBA00023145"/>
    </source>
</evidence>
<evidence type="ECO:0000256" key="6">
    <source>
        <dbReference type="ARBA" id="ARBA00022801"/>
    </source>
</evidence>
<evidence type="ECO:0000256" key="5">
    <source>
        <dbReference type="ARBA" id="ARBA00022757"/>
    </source>
</evidence>
<keyword evidence="8" id="KW-0865">Zymogen</keyword>
<feature type="signal peptide" evidence="13">
    <location>
        <begin position="1"/>
        <end position="18"/>
    </location>
</feature>
<comment type="subcellular location">
    <subcellularLocation>
        <location evidence="1">Secreted</location>
        <location evidence="1">Extracellular space</location>
    </subcellularLocation>
</comment>
<dbReference type="EMBL" id="OUUW01000002">
    <property type="protein sequence ID" value="SPP76215.1"/>
    <property type="molecule type" value="Genomic_DNA"/>
</dbReference>
<proteinExistence type="inferred from homology"/>
<dbReference type="AlphaFoldDB" id="A0A3B0J464"/>
<dbReference type="InterPro" id="IPR033116">
    <property type="entry name" value="TRYPSIN_SER"/>
</dbReference>
<dbReference type="InterPro" id="IPR043504">
    <property type="entry name" value="Peptidase_S1_PA_chymotrypsin"/>
</dbReference>
<dbReference type="Gene3D" id="2.40.10.10">
    <property type="entry name" value="Trypsin-like serine proteases"/>
    <property type="match status" value="4"/>
</dbReference>
<dbReference type="PRINTS" id="PR00722">
    <property type="entry name" value="CHYMOTRYPSIN"/>
</dbReference>
<organism evidence="15 16">
    <name type="scientific">Drosophila guanche</name>
    <name type="common">Fruit fly</name>
    <dbReference type="NCBI Taxonomy" id="7266"/>
    <lineage>
        <taxon>Eukaryota</taxon>
        <taxon>Metazoa</taxon>
        <taxon>Ecdysozoa</taxon>
        <taxon>Arthropoda</taxon>
        <taxon>Hexapoda</taxon>
        <taxon>Insecta</taxon>
        <taxon>Pterygota</taxon>
        <taxon>Neoptera</taxon>
        <taxon>Endopterygota</taxon>
        <taxon>Diptera</taxon>
        <taxon>Brachycera</taxon>
        <taxon>Muscomorpha</taxon>
        <taxon>Ephydroidea</taxon>
        <taxon>Drosophilidae</taxon>
        <taxon>Drosophila</taxon>
        <taxon>Sophophora</taxon>
    </lineage>
</organism>
<keyword evidence="5" id="KW-0222">Digestion</keyword>
<dbReference type="InterPro" id="IPR050430">
    <property type="entry name" value="Peptidase_S1"/>
</dbReference>
<dbReference type="OMA" id="PSCVITA"/>
<evidence type="ECO:0000256" key="9">
    <source>
        <dbReference type="ARBA" id="ARBA00023157"/>
    </source>
</evidence>
<evidence type="ECO:0000313" key="16">
    <source>
        <dbReference type="Proteomes" id="UP000268350"/>
    </source>
</evidence>
<gene>
    <name evidence="15" type="ORF">DGUA_6G006706</name>
</gene>
<evidence type="ECO:0000256" key="3">
    <source>
        <dbReference type="ARBA" id="ARBA00022670"/>
    </source>
</evidence>
<dbReference type="STRING" id="7266.A0A3B0J464"/>
<keyword evidence="9" id="KW-1015">Disulfide bond</keyword>
<dbReference type="Proteomes" id="UP000268350">
    <property type="component" value="Unassembled WGS sequence"/>
</dbReference>
<dbReference type="PROSITE" id="PS00134">
    <property type="entry name" value="TRYPSIN_HIS"/>
    <property type="match status" value="1"/>
</dbReference>
<dbReference type="InterPro" id="IPR018114">
    <property type="entry name" value="TRYPSIN_HIS"/>
</dbReference>
<evidence type="ECO:0000256" key="12">
    <source>
        <dbReference type="RuleBase" id="RU363034"/>
    </source>
</evidence>
<dbReference type="PROSITE" id="PS00135">
    <property type="entry name" value="TRYPSIN_SER"/>
    <property type="match status" value="1"/>
</dbReference>
<keyword evidence="6 12" id="KW-0378">Hydrolase</keyword>
<dbReference type="PROSITE" id="PS50240">
    <property type="entry name" value="TRYPSIN_DOM"/>
    <property type="match status" value="2"/>
</dbReference>
<dbReference type="EC" id="3.4.21.4" evidence="11"/>
<feature type="domain" description="Peptidase S1" evidence="14">
    <location>
        <begin position="27"/>
        <end position="222"/>
    </location>
</feature>
<dbReference type="FunFam" id="2.40.10.10:FF:000036">
    <property type="entry name" value="Trypsin beta"/>
    <property type="match status" value="1"/>
</dbReference>
<comment type="similarity">
    <text evidence="2">Belongs to the peptidase S1 family.</text>
</comment>
<name>A0A3B0J464_DROGU</name>
<feature type="chain" id="PRO_5017446090" description="trypsin" evidence="13">
    <location>
        <begin position="19"/>
        <end position="462"/>
    </location>
</feature>
<evidence type="ECO:0000256" key="11">
    <source>
        <dbReference type="ARBA" id="ARBA00038868"/>
    </source>
</evidence>